<feature type="domain" description="HTH rpiR-type" evidence="4">
    <location>
        <begin position="7"/>
        <end position="83"/>
    </location>
</feature>
<dbReference type="AlphaFoldDB" id="A0A3E4QNV3"/>
<evidence type="ECO:0000313" key="7">
    <source>
        <dbReference type="Proteomes" id="UP000260943"/>
    </source>
</evidence>
<dbReference type="PROSITE" id="PS51071">
    <property type="entry name" value="HTH_RPIR"/>
    <property type="match status" value="1"/>
</dbReference>
<dbReference type="InterPro" id="IPR036388">
    <property type="entry name" value="WH-like_DNA-bd_sf"/>
</dbReference>
<dbReference type="GO" id="GO:0003700">
    <property type="term" value="F:DNA-binding transcription factor activity"/>
    <property type="evidence" value="ECO:0007669"/>
    <property type="project" value="InterPro"/>
</dbReference>
<dbReference type="InterPro" id="IPR035472">
    <property type="entry name" value="RpiR-like_SIS"/>
</dbReference>
<dbReference type="Proteomes" id="UP000260943">
    <property type="component" value="Unassembled WGS sequence"/>
</dbReference>
<keyword evidence="3" id="KW-0804">Transcription</keyword>
<dbReference type="Pfam" id="PF01380">
    <property type="entry name" value="SIS"/>
    <property type="match status" value="1"/>
</dbReference>
<dbReference type="InterPro" id="IPR001347">
    <property type="entry name" value="SIS_dom"/>
</dbReference>
<dbReference type="GO" id="GO:1901135">
    <property type="term" value="P:carbohydrate derivative metabolic process"/>
    <property type="evidence" value="ECO:0007669"/>
    <property type="project" value="InterPro"/>
</dbReference>
<organism evidence="6 7">
    <name type="scientific">Collinsella tanakaei</name>
    <dbReference type="NCBI Taxonomy" id="626935"/>
    <lineage>
        <taxon>Bacteria</taxon>
        <taxon>Bacillati</taxon>
        <taxon>Actinomycetota</taxon>
        <taxon>Coriobacteriia</taxon>
        <taxon>Coriobacteriales</taxon>
        <taxon>Coriobacteriaceae</taxon>
        <taxon>Collinsella</taxon>
    </lineage>
</organism>
<feature type="domain" description="SIS" evidence="5">
    <location>
        <begin position="128"/>
        <end position="272"/>
    </location>
</feature>
<dbReference type="CDD" id="cd05013">
    <property type="entry name" value="SIS_RpiR"/>
    <property type="match status" value="1"/>
</dbReference>
<dbReference type="InterPro" id="IPR009057">
    <property type="entry name" value="Homeodomain-like_sf"/>
</dbReference>
<evidence type="ECO:0000313" key="6">
    <source>
        <dbReference type="EMBL" id="RGL07524.1"/>
    </source>
</evidence>
<dbReference type="SUPFAM" id="SSF46689">
    <property type="entry name" value="Homeodomain-like"/>
    <property type="match status" value="1"/>
</dbReference>
<reference evidence="6 7" key="1">
    <citation type="submission" date="2018-08" db="EMBL/GenBank/DDBJ databases">
        <title>A genome reference for cultivated species of the human gut microbiota.</title>
        <authorList>
            <person name="Zou Y."/>
            <person name="Xue W."/>
            <person name="Luo G."/>
        </authorList>
    </citation>
    <scope>NUCLEOTIDE SEQUENCE [LARGE SCALE GENOMIC DNA]</scope>
    <source>
        <strain evidence="6 7">TF08-14</strain>
    </source>
</reference>
<keyword evidence="2" id="KW-0238">DNA-binding</keyword>
<dbReference type="Gene3D" id="1.10.10.10">
    <property type="entry name" value="Winged helix-like DNA-binding domain superfamily/Winged helix DNA-binding domain"/>
    <property type="match status" value="1"/>
</dbReference>
<comment type="caution">
    <text evidence="6">The sequence shown here is derived from an EMBL/GenBank/DDBJ whole genome shotgun (WGS) entry which is preliminary data.</text>
</comment>
<dbReference type="SUPFAM" id="SSF53697">
    <property type="entry name" value="SIS domain"/>
    <property type="match status" value="1"/>
</dbReference>
<dbReference type="Gene3D" id="3.40.50.10490">
    <property type="entry name" value="Glucose-6-phosphate isomerase like protein, domain 1"/>
    <property type="match status" value="1"/>
</dbReference>
<evidence type="ECO:0000256" key="1">
    <source>
        <dbReference type="ARBA" id="ARBA00023015"/>
    </source>
</evidence>
<dbReference type="InterPro" id="IPR046348">
    <property type="entry name" value="SIS_dom_sf"/>
</dbReference>
<dbReference type="PANTHER" id="PTHR30514">
    <property type="entry name" value="GLUCOKINASE"/>
    <property type="match status" value="1"/>
</dbReference>
<accession>A0A3E4QNV3</accession>
<name>A0A3E4QNV3_9ACTN</name>
<dbReference type="GO" id="GO:0097367">
    <property type="term" value="F:carbohydrate derivative binding"/>
    <property type="evidence" value="ECO:0007669"/>
    <property type="project" value="InterPro"/>
</dbReference>
<proteinExistence type="predicted"/>
<dbReference type="EMBL" id="QSRJ01000015">
    <property type="protein sequence ID" value="RGL07524.1"/>
    <property type="molecule type" value="Genomic_DNA"/>
</dbReference>
<keyword evidence="1" id="KW-0805">Transcription regulation</keyword>
<evidence type="ECO:0000259" key="4">
    <source>
        <dbReference type="PROSITE" id="PS51071"/>
    </source>
</evidence>
<dbReference type="GO" id="GO:0003677">
    <property type="term" value="F:DNA binding"/>
    <property type="evidence" value="ECO:0007669"/>
    <property type="project" value="UniProtKB-KW"/>
</dbReference>
<dbReference type="PANTHER" id="PTHR30514:SF1">
    <property type="entry name" value="HTH-TYPE TRANSCRIPTIONAL REGULATOR HEXR-RELATED"/>
    <property type="match status" value="1"/>
</dbReference>
<dbReference type="Pfam" id="PF01418">
    <property type="entry name" value="HTH_6"/>
    <property type="match status" value="1"/>
</dbReference>
<dbReference type="PROSITE" id="PS51464">
    <property type="entry name" value="SIS"/>
    <property type="match status" value="1"/>
</dbReference>
<protein>
    <submittedName>
        <fullName evidence="6">MurR/RpiR family transcriptional regulator</fullName>
    </submittedName>
</protein>
<sequence length="288" mass="31348">MVSTADQPSALALITSTRDFLDSEQRIVDFILANPDRAPRMTSAQLSAASSTSEASVSRFCRRLGFANYRAFQFSLAHDLAIQGGNTQITREVSLDDVPQSIANIKHAKIREIESTLDYLDEKTLRRVVDLFARADMILFAAVGNTNAVAIDAAIKFGQLGLRSVATTITESSTSLALSMRKGDVLFLISNSGKSKRLEKILHAAKQGGATAILITGDATSPLARMSDIVLRAVNYEALLTTVDFTFSKISATLIIEVIYSFLLTVIPHARDAISGYEELIQPDKEME</sequence>
<gene>
    <name evidence="6" type="ORF">DXC81_10210</name>
</gene>
<dbReference type="InterPro" id="IPR047640">
    <property type="entry name" value="RpiR-like"/>
</dbReference>
<evidence type="ECO:0000256" key="3">
    <source>
        <dbReference type="ARBA" id="ARBA00023163"/>
    </source>
</evidence>
<dbReference type="InterPro" id="IPR000281">
    <property type="entry name" value="HTH_RpiR"/>
</dbReference>
<evidence type="ECO:0000256" key="2">
    <source>
        <dbReference type="ARBA" id="ARBA00023125"/>
    </source>
</evidence>
<evidence type="ECO:0000259" key="5">
    <source>
        <dbReference type="PROSITE" id="PS51464"/>
    </source>
</evidence>